<dbReference type="PANTHER" id="PTHR40787">
    <property type="entry name" value="SECRETED PROTEIN"/>
    <property type="match status" value="1"/>
</dbReference>
<keyword evidence="1" id="KW-0732">Signal</keyword>
<evidence type="ECO:0000313" key="3">
    <source>
        <dbReference type="Proteomes" id="UP000284375"/>
    </source>
</evidence>
<dbReference type="OrthoDB" id="5120271at2759"/>
<sequence>MNLRGIACVISLLPAATLALCISAHDDVETITDKYLFETSLEEFSLHRAAAEPPTVIWDSDGCTLSPDNPLGFEFEPACNRHDFGYKNYRDQDRFTKAAKASIDSNFRKEHQCTFEHFKSICNAFAEAYHAAAKAFGGSDATKSAESDAVAEYEEKLVIYNEMLAEVNADGQIPLQKDSSIQKEEV</sequence>
<evidence type="ECO:0000256" key="1">
    <source>
        <dbReference type="SAM" id="SignalP"/>
    </source>
</evidence>
<dbReference type="Pfam" id="PF09056">
    <property type="entry name" value="Phospholip_A2_3"/>
    <property type="match status" value="1"/>
</dbReference>
<evidence type="ECO:0000313" key="2">
    <source>
        <dbReference type="EMBL" id="ROV95623.1"/>
    </source>
</evidence>
<comment type="caution">
    <text evidence="2">The sequence shown here is derived from an EMBL/GenBank/DDBJ whole genome shotgun (WGS) entry which is preliminary data.</text>
</comment>
<feature type="chain" id="PRO_5019095852" description="Phospholipase A2 domain-containing protein" evidence="1">
    <location>
        <begin position="20"/>
        <end position="186"/>
    </location>
</feature>
<reference evidence="2 3" key="1">
    <citation type="submission" date="2015-09" db="EMBL/GenBank/DDBJ databases">
        <title>Host preference determinants of Valsa canker pathogens revealed by comparative genomics.</title>
        <authorList>
            <person name="Yin Z."/>
            <person name="Huang L."/>
        </authorList>
    </citation>
    <scope>NUCLEOTIDE SEQUENCE [LARGE SCALE GENOMIC DNA]</scope>
    <source>
        <strain evidence="2 3">YSFL</strain>
    </source>
</reference>
<dbReference type="GO" id="GO:0050482">
    <property type="term" value="P:arachidonate secretion"/>
    <property type="evidence" value="ECO:0007669"/>
    <property type="project" value="InterPro"/>
</dbReference>
<dbReference type="EMBL" id="LJZO01000023">
    <property type="protein sequence ID" value="ROV95623.1"/>
    <property type="molecule type" value="Genomic_DNA"/>
</dbReference>
<gene>
    <name evidence="2" type="ORF">VSDG_05319</name>
</gene>
<organism evidence="2 3">
    <name type="scientific">Cytospora chrysosperma</name>
    <name type="common">Cytospora canker fungus</name>
    <name type="synonym">Sphaeria chrysosperma</name>
    <dbReference type="NCBI Taxonomy" id="252740"/>
    <lineage>
        <taxon>Eukaryota</taxon>
        <taxon>Fungi</taxon>
        <taxon>Dikarya</taxon>
        <taxon>Ascomycota</taxon>
        <taxon>Pezizomycotina</taxon>
        <taxon>Sordariomycetes</taxon>
        <taxon>Sordariomycetidae</taxon>
        <taxon>Diaporthales</taxon>
        <taxon>Cytosporaceae</taxon>
        <taxon>Cytospora</taxon>
    </lineage>
</organism>
<dbReference type="SUPFAM" id="SSF48619">
    <property type="entry name" value="Phospholipase A2, PLA2"/>
    <property type="match status" value="1"/>
</dbReference>
<protein>
    <recommendedName>
        <fullName evidence="4">Phospholipase A2 domain-containing protein</fullName>
    </recommendedName>
</protein>
<evidence type="ECO:0008006" key="4">
    <source>
        <dbReference type="Google" id="ProtNLM"/>
    </source>
</evidence>
<dbReference type="InterPro" id="IPR036444">
    <property type="entry name" value="PLipase_A2_dom_sf"/>
</dbReference>
<dbReference type="Proteomes" id="UP000284375">
    <property type="component" value="Unassembled WGS sequence"/>
</dbReference>
<dbReference type="GO" id="GO:0004623">
    <property type="term" value="F:phospholipase A2 activity"/>
    <property type="evidence" value="ECO:0007669"/>
    <property type="project" value="InterPro"/>
</dbReference>
<accession>A0A423VX11</accession>
<keyword evidence="3" id="KW-1185">Reference proteome</keyword>
<dbReference type="Gene3D" id="1.20.90.10">
    <property type="entry name" value="Phospholipase A2 domain"/>
    <property type="match status" value="1"/>
</dbReference>
<proteinExistence type="predicted"/>
<name>A0A423VX11_CYTCH</name>
<dbReference type="PANTHER" id="PTHR40787:SF3">
    <property type="entry name" value="PROTEIN TRANSPORT PROTEIN SEC39"/>
    <property type="match status" value="1"/>
</dbReference>
<dbReference type="InterPro" id="IPR015141">
    <property type="entry name" value="PLipase_A2_prok/fun"/>
</dbReference>
<dbReference type="AlphaFoldDB" id="A0A423VX11"/>
<feature type="signal peptide" evidence="1">
    <location>
        <begin position="1"/>
        <end position="19"/>
    </location>
</feature>
<dbReference type="GO" id="GO:0006644">
    <property type="term" value="P:phospholipid metabolic process"/>
    <property type="evidence" value="ECO:0007669"/>
    <property type="project" value="InterPro"/>
</dbReference>